<dbReference type="AlphaFoldDB" id="A0A084ENG8"/>
<evidence type="ECO:0000313" key="2">
    <source>
        <dbReference type="Proteomes" id="UP000028534"/>
    </source>
</evidence>
<dbReference type="Proteomes" id="UP000028534">
    <property type="component" value="Unassembled WGS sequence"/>
</dbReference>
<comment type="caution">
    <text evidence="1">The sequence shown here is derived from an EMBL/GenBank/DDBJ whole genome shotgun (WGS) entry which is preliminary data.</text>
</comment>
<dbReference type="EMBL" id="JGVR01000009">
    <property type="protein sequence ID" value="KEZ19510.1"/>
    <property type="molecule type" value="Genomic_DNA"/>
</dbReference>
<name>A0A084ENG8_SPHYA</name>
<organism evidence="1 2">
    <name type="scientific">Sphingobium yanoikuyae</name>
    <name type="common">Sphingomonas yanoikuyae</name>
    <dbReference type="NCBI Taxonomy" id="13690"/>
    <lineage>
        <taxon>Bacteria</taxon>
        <taxon>Pseudomonadati</taxon>
        <taxon>Pseudomonadota</taxon>
        <taxon>Alphaproteobacteria</taxon>
        <taxon>Sphingomonadales</taxon>
        <taxon>Sphingomonadaceae</taxon>
        <taxon>Sphingobium</taxon>
    </lineage>
</organism>
<reference evidence="1 2" key="1">
    <citation type="submission" date="2014-03" db="EMBL/GenBank/DDBJ databases">
        <title>Genome sequence of Sphingobium yanoikuyae B1.</title>
        <authorList>
            <person name="Gan H.M."/>
            <person name="Gan H.Y."/>
            <person name="Savka M.A."/>
        </authorList>
    </citation>
    <scope>NUCLEOTIDE SEQUENCE [LARGE SCALE GENOMIC DNA]</scope>
    <source>
        <strain evidence="1 2">B1</strain>
    </source>
</reference>
<evidence type="ECO:0000313" key="1">
    <source>
        <dbReference type="EMBL" id="KEZ19510.1"/>
    </source>
</evidence>
<sequence>MKTFRLVIAKDYCPISVAGRPEYSSHWQTVCYQEGSFAAKSSYKPNSLNPG</sequence>
<protein>
    <submittedName>
        <fullName evidence="1">Uncharacterized protein</fullName>
    </submittedName>
</protein>
<gene>
    <name evidence="1" type="ORF">CP98_02032</name>
</gene>
<accession>A0A084ENG8</accession>
<proteinExistence type="predicted"/>